<feature type="compositionally biased region" description="Low complexity" evidence="1">
    <location>
        <begin position="556"/>
        <end position="582"/>
    </location>
</feature>
<evidence type="ECO:0000313" key="2">
    <source>
        <dbReference type="EMBL" id="KAF0323502.1"/>
    </source>
</evidence>
<dbReference type="OrthoDB" id="4848851at2759"/>
<evidence type="ECO:0000256" key="1">
    <source>
        <dbReference type="SAM" id="MobiDB-lite"/>
    </source>
</evidence>
<feature type="region of interest" description="Disordered" evidence="1">
    <location>
        <begin position="537"/>
        <end position="641"/>
    </location>
</feature>
<comment type="caution">
    <text evidence="2">The sequence shown here is derived from an EMBL/GenBank/DDBJ whole genome shotgun (WGS) entry which is preliminary data.</text>
</comment>
<feature type="region of interest" description="Disordered" evidence="1">
    <location>
        <begin position="885"/>
        <end position="907"/>
    </location>
</feature>
<dbReference type="AlphaFoldDB" id="A0A8H3WCV3"/>
<feature type="region of interest" description="Disordered" evidence="1">
    <location>
        <begin position="946"/>
        <end position="1023"/>
    </location>
</feature>
<feature type="compositionally biased region" description="Basic and acidic residues" evidence="1">
    <location>
        <begin position="994"/>
        <end position="1010"/>
    </location>
</feature>
<name>A0A8H3WCV3_9PEZI</name>
<evidence type="ECO:0000313" key="3">
    <source>
        <dbReference type="Proteomes" id="UP000434172"/>
    </source>
</evidence>
<keyword evidence="3" id="KW-1185">Reference proteome</keyword>
<accession>A0A8H3WCV3</accession>
<dbReference type="EMBL" id="WOWK01000051">
    <property type="protein sequence ID" value="KAF0323502.1"/>
    <property type="molecule type" value="Genomic_DNA"/>
</dbReference>
<organism evidence="2 3">
    <name type="scientific">Colletotrichum asianum</name>
    <dbReference type="NCBI Taxonomy" id="702518"/>
    <lineage>
        <taxon>Eukaryota</taxon>
        <taxon>Fungi</taxon>
        <taxon>Dikarya</taxon>
        <taxon>Ascomycota</taxon>
        <taxon>Pezizomycotina</taxon>
        <taxon>Sordariomycetes</taxon>
        <taxon>Hypocreomycetidae</taxon>
        <taxon>Glomerellales</taxon>
        <taxon>Glomerellaceae</taxon>
        <taxon>Colletotrichum</taxon>
        <taxon>Colletotrichum gloeosporioides species complex</taxon>
    </lineage>
</organism>
<reference evidence="2 3" key="1">
    <citation type="submission" date="2019-12" db="EMBL/GenBank/DDBJ databases">
        <title>A genome sequence resource for the geographically widespread anthracnose pathogen Colletotrichum asianum.</title>
        <authorList>
            <person name="Meng Y."/>
        </authorList>
    </citation>
    <scope>NUCLEOTIDE SEQUENCE [LARGE SCALE GENOMIC DNA]</scope>
    <source>
        <strain evidence="2 3">ICMP 18580</strain>
    </source>
</reference>
<protein>
    <submittedName>
        <fullName evidence="2">Uncharacterized protein</fullName>
    </submittedName>
</protein>
<feature type="compositionally biased region" description="Low complexity" evidence="1">
    <location>
        <begin position="946"/>
        <end position="981"/>
    </location>
</feature>
<sequence length="1023" mass="113950">MASSQSPRRFIGKPDAFDTPENRLWYCTATKPLAVTDSLSTAHGRYTVLTKHGLDKLLASADAHGMDIEHLKELFKCLENVTTLLVRDHEVFSVSPVCSMNTTIKRGTDDDEDPFVDKQVKTSFKPSTLPNHFLRKIFVSFNPNWNDQRLRDDRDPAVEPPLNVSLENAECTTKLTEYVRGRMGGVAGLLMVHAMAGNRLEFKRHVGNIFQLVDKIMRAKEDAELEPLVHGLYEYVTVMSCSKMQTRVENGFKTRNFGQILTMPYEALLAIASNLDKCPFWTESWTRPNHRIAPQHRRITDAAQVKLLMRIYDRADQRLKDGVDVRFIHMKDARGKETPRTWKDSSLNRLGGSPFLTQLGREAYDATGRQEFHRLFSTLLLAIRKYLEKIPNSIDEAAKIYRKLHETDFDRTQLAVALDHLKDVQAYSVQLQIDCILLSELRIRFRRILTSHMAWLATILPVDTRHTRFNDTGYLISNGKKRFVSRKDGTTLMEELLDATNRPKSKGVIPRAAVGTTDRGRGGDLIHYINHNQVVARGTSLPNPSPFRGPWNAALATSASTPGTPSASPSSSQPSTPGSSASRKAKKITEPPRTPSQLMKHLGIPEDVPDPNGDIISLYPEEDNTGAGPSTDNTGTGTGDEDLEEQLENLAFVHEARHRGWVSAVLIWIANISKYHDAVNGILATSRLFKTFWCGSEERTHVQLVVAKPAWQDKGCMILDEFMKDFRKPDGTPLTAKDRKRIIARLGGFFKMVNGVPTIEGTFHCELLLVLLHILANMPLEDIVDEIIPPESGSHPLELPREDVLEEFRQLSSILAISKRSCPSCEDAVEETQEVMDMSFVKPGNHSDWFAVCLPPWTPLEVSQRLRARVRERLEKRFETLLAKDSVPKSGDSGGTAPAHEPSQADDATLEKIYNFTLRRFGQLTLDDRSTEQMLDEAARIGAPGVPGASGASGAPGVPGVAPGVIPGGATATASSSQVASKTHKRRPTALGGPKDRVDKRYPSTEEPRESLPSPTKKTRPEQ</sequence>
<dbReference type="Proteomes" id="UP000434172">
    <property type="component" value="Unassembled WGS sequence"/>
</dbReference>
<proteinExistence type="predicted"/>
<gene>
    <name evidence="2" type="ORF">GQ607_009183</name>
</gene>